<dbReference type="EMBL" id="RBEE01000012">
    <property type="protein sequence ID" value="RNL53969.1"/>
    <property type="molecule type" value="Genomic_DNA"/>
</dbReference>
<protein>
    <submittedName>
        <fullName evidence="1">Uncharacterized protein</fullName>
    </submittedName>
</protein>
<dbReference type="Proteomes" id="UP000274046">
    <property type="component" value="Unassembled WGS sequence"/>
</dbReference>
<organism evidence="1 2">
    <name type="scientific">Pedobacter jejuensis</name>
    <dbReference type="NCBI Taxonomy" id="1268550"/>
    <lineage>
        <taxon>Bacteria</taxon>
        <taxon>Pseudomonadati</taxon>
        <taxon>Bacteroidota</taxon>
        <taxon>Sphingobacteriia</taxon>
        <taxon>Sphingobacteriales</taxon>
        <taxon>Sphingobacteriaceae</taxon>
        <taxon>Pedobacter</taxon>
    </lineage>
</organism>
<sequence length="75" mass="8863">MVIQYLKLVINNFEKIYKVTIRIQNLTFLRFFFQSSDTIEAIESLCLKFMVELAGLEYLNPGHATVIRCEKLFKK</sequence>
<evidence type="ECO:0000313" key="2">
    <source>
        <dbReference type="Proteomes" id="UP000274046"/>
    </source>
</evidence>
<accession>A0A3N0BW87</accession>
<reference evidence="1 2" key="1">
    <citation type="submission" date="2018-10" db="EMBL/GenBank/DDBJ databases">
        <title>Genome sequencing of Pedobacter jejuensis TNB23.</title>
        <authorList>
            <person name="Cho Y.-J."/>
            <person name="Cho A."/>
            <person name="Kim O.-S."/>
        </authorList>
    </citation>
    <scope>NUCLEOTIDE SEQUENCE [LARGE SCALE GENOMIC DNA]</scope>
    <source>
        <strain evidence="1 2">TNB23</strain>
    </source>
</reference>
<comment type="caution">
    <text evidence="1">The sequence shown here is derived from an EMBL/GenBank/DDBJ whole genome shotgun (WGS) entry which is preliminary data.</text>
</comment>
<dbReference type="AlphaFoldDB" id="A0A3N0BW87"/>
<evidence type="ECO:0000313" key="1">
    <source>
        <dbReference type="EMBL" id="RNL53969.1"/>
    </source>
</evidence>
<proteinExistence type="predicted"/>
<keyword evidence="2" id="KW-1185">Reference proteome</keyword>
<gene>
    <name evidence="1" type="ORF">D7004_07665</name>
</gene>
<name>A0A3N0BW87_9SPHI</name>